<gene>
    <name evidence="1" type="ORF">N0F65_009972</name>
</gene>
<keyword evidence="2" id="KW-1185">Reference proteome</keyword>
<evidence type="ECO:0000313" key="2">
    <source>
        <dbReference type="Proteomes" id="UP001146120"/>
    </source>
</evidence>
<dbReference type="Proteomes" id="UP001146120">
    <property type="component" value="Unassembled WGS sequence"/>
</dbReference>
<comment type="caution">
    <text evidence="1">The sequence shown here is derived from an EMBL/GenBank/DDBJ whole genome shotgun (WGS) entry which is preliminary data.</text>
</comment>
<sequence>MPNSISPVITRLRSLLDTPRVMASLTIVSWQMSRPSCWISTSGMCLYTTRAASSAALFSSVVPLVSICSGRADSSPQQHACANCRQHREVLVALVHVLRQAATQFLLRAVVCGKVIVEAPE</sequence>
<dbReference type="AlphaFoldDB" id="A0AAV2YW63"/>
<reference evidence="1" key="2">
    <citation type="journal article" date="2023" name="Microbiol Resour">
        <title>Decontamination and Annotation of the Draft Genome Sequence of the Oomycete Lagenidium giganteum ARSEF 373.</title>
        <authorList>
            <person name="Morgan W.R."/>
            <person name="Tartar A."/>
        </authorList>
    </citation>
    <scope>NUCLEOTIDE SEQUENCE</scope>
    <source>
        <strain evidence="1">ARSEF 373</strain>
    </source>
</reference>
<organism evidence="1 2">
    <name type="scientific">Lagenidium giganteum</name>
    <dbReference type="NCBI Taxonomy" id="4803"/>
    <lineage>
        <taxon>Eukaryota</taxon>
        <taxon>Sar</taxon>
        <taxon>Stramenopiles</taxon>
        <taxon>Oomycota</taxon>
        <taxon>Peronosporomycetes</taxon>
        <taxon>Pythiales</taxon>
        <taxon>Pythiaceae</taxon>
    </lineage>
</organism>
<accession>A0AAV2YW63</accession>
<dbReference type="EMBL" id="DAKRPA010000134">
    <property type="protein sequence ID" value="DAZ97489.1"/>
    <property type="molecule type" value="Genomic_DNA"/>
</dbReference>
<reference evidence="1" key="1">
    <citation type="submission" date="2022-11" db="EMBL/GenBank/DDBJ databases">
        <authorList>
            <person name="Morgan W.R."/>
            <person name="Tartar A."/>
        </authorList>
    </citation>
    <scope>NUCLEOTIDE SEQUENCE</scope>
    <source>
        <strain evidence="1">ARSEF 373</strain>
    </source>
</reference>
<name>A0AAV2YW63_9STRA</name>
<protein>
    <submittedName>
        <fullName evidence="1">Uncharacterized protein</fullName>
    </submittedName>
</protein>
<evidence type="ECO:0000313" key="1">
    <source>
        <dbReference type="EMBL" id="DAZ97489.1"/>
    </source>
</evidence>
<proteinExistence type="predicted"/>